<name>A0A6P8SHZ4_GEOSA</name>
<gene>
    <name evidence="3" type="primary">LOC117368683</name>
</gene>
<dbReference type="RefSeq" id="XP_033818299.1">
    <property type="nucleotide sequence ID" value="XM_033962408.1"/>
</dbReference>
<keyword evidence="1" id="KW-1133">Transmembrane helix</keyword>
<dbReference type="FunCoup" id="A0A6P8SHZ4">
    <property type="interactions" value="611"/>
</dbReference>
<dbReference type="InterPro" id="IPR013783">
    <property type="entry name" value="Ig-like_fold"/>
</dbReference>
<keyword evidence="2" id="KW-1185">Reference proteome</keyword>
<proteinExistence type="predicted"/>
<dbReference type="KEGG" id="gsh:117368683"/>
<evidence type="ECO:0000313" key="3">
    <source>
        <dbReference type="RefSeq" id="XP_033818299.1"/>
    </source>
</evidence>
<dbReference type="GeneID" id="117368683"/>
<dbReference type="Gene3D" id="2.60.40.10">
    <property type="entry name" value="Immunoglobulins"/>
    <property type="match status" value="1"/>
</dbReference>
<dbReference type="InParanoid" id="A0A6P8SHZ4"/>
<keyword evidence="1" id="KW-0472">Membrane</keyword>
<organism evidence="2 3">
    <name type="scientific">Geotrypetes seraphini</name>
    <name type="common">Gaboon caecilian</name>
    <name type="synonym">Caecilia seraphini</name>
    <dbReference type="NCBI Taxonomy" id="260995"/>
    <lineage>
        <taxon>Eukaryota</taxon>
        <taxon>Metazoa</taxon>
        <taxon>Chordata</taxon>
        <taxon>Craniata</taxon>
        <taxon>Vertebrata</taxon>
        <taxon>Euteleostomi</taxon>
        <taxon>Amphibia</taxon>
        <taxon>Gymnophiona</taxon>
        <taxon>Geotrypetes</taxon>
    </lineage>
</organism>
<dbReference type="OrthoDB" id="9808644at2759"/>
<evidence type="ECO:0000313" key="2">
    <source>
        <dbReference type="Proteomes" id="UP000515159"/>
    </source>
</evidence>
<dbReference type="AlphaFoldDB" id="A0A6P8SHZ4"/>
<dbReference type="Proteomes" id="UP000515159">
    <property type="component" value="Chromosome 10"/>
</dbReference>
<evidence type="ECO:0000256" key="1">
    <source>
        <dbReference type="SAM" id="Phobius"/>
    </source>
</evidence>
<protein>
    <submittedName>
        <fullName evidence="3">Uncharacterized protein LOC117368683</fullName>
    </submittedName>
</protein>
<keyword evidence="1" id="KW-0812">Transmembrane</keyword>
<accession>A0A6P8SHZ4</accession>
<feature type="transmembrane region" description="Helical" evidence="1">
    <location>
        <begin position="278"/>
        <end position="302"/>
    </location>
</feature>
<sequence>MTEDYLSSTPVAAEQAEAMDVSEPLLEAGYFPTDMEPQKGEVTEAIISCDSGTRSIKTPMNLQLLLLPCCLLLGWTEAENKLSISVKRDSEVPGRYSITCSLPSRSSVTWFRLYKDQNRVLFDLLPESSQLPRATFSVQNEGQYTCQYILITSSSVLQYYFSPVSDSVSVRDLPKPSISVEKDLGETGRYRVNCSETTISAEKRFTLFQGQHQKSVTVMKDGAGTLSLPRDANDTYWCTYYIIGEWLESPFSDPVVISEDVKFQSSPTMNPLSDDSQLILYISIPCAIILFILLLSVLLYYLSSRKKVTNKNPSRMTPWEEKGATVTPAAAAKTLNVPLEDPENVSVLVCEREEAVEEDRSHEDVTYAVLNPEMLRKKSPAPITPMSESSIYAGVKVK</sequence>
<reference evidence="3" key="1">
    <citation type="submission" date="2025-08" db="UniProtKB">
        <authorList>
            <consortium name="RefSeq"/>
        </authorList>
    </citation>
    <scope>IDENTIFICATION</scope>
</reference>